<evidence type="ECO:0000313" key="1">
    <source>
        <dbReference type="EMBL" id="GJJ09200.1"/>
    </source>
</evidence>
<proteinExistence type="predicted"/>
<comment type="caution">
    <text evidence="1">The sequence shown here is derived from an EMBL/GenBank/DDBJ whole genome shotgun (WGS) entry which is preliminary data.</text>
</comment>
<dbReference type="PANTHER" id="PTHR36978:SF4">
    <property type="entry name" value="P-LOOP CONTAINING NUCLEOSIDE TRIPHOSPHATE HYDROLASE PROTEIN"/>
    <property type="match status" value="1"/>
</dbReference>
<evidence type="ECO:0000313" key="2">
    <source>
        <dbReference type="Proteomes" id="UP001050691"/>
    </source>
</evidence>
<dbReference type="Proteomes" id="UP001050691">
    <property type="component" value="Unassembled WGS sequence"/>
</dbReference>
<reference evidence="1" key="1">
    <citation type="submission" date="2021-10" db="EMBL/GenBank/DDBJ databases">
        <title>De novo Genome Assembly of Clathrus columnatus (Basidiomycota, Fungi) Using Illumina and Nanopore Sequence Data.</title>
        <authorList>
            <person name="Ogiso-Tanaka E."/>
            <person name="Itagaki H."/>
            <person name="Hosoya T."/>
            <person name="Hosaka K."/>
        </authorList>
    </citation>
    <scope>NUCLEOTIDE SEQUENCE</scope>
    <source>
        <strain evidence="1">MO-923</strain>
    </source>
</reference>
<gene>
    <name evidence="1" type="ORF">Clacol_003422</name>
</gene>
<dbReference type="SUPFAM" id="SSF52540">
    <property type="entry name" value="P-loop containing nucleoside triphosphate hydrolases"/>
    <property type="match status" value="1"/>
</dbReference>
<dbReference type="EMBL" id="BPWL01000004">
    <property type="protein sequence ID" value="GJJ09200.1"/>
    <property type="molecule type" value="Genomic_DNA"/>
</dbReference>
<sequence>MTTNNIRENPALLKVIGVGLPRTGTYTLHAALEILGFGPCHHPLNLGVDYYSGKLARVIRGDASAKLLDDVFRGYGSAVDTTAGSVAEPLYRAYPDAKFILTRMTIRDVNKWIKSMEKTSFKFFNECDEREARVLSGTASEEDRKIYEKMKEFGGLDWNKAYLEVYHKGQLMTDPEGEFERHKQFITQLIPPEQLLIFDVLEGWGPLVKFLGVPDPNEPFPSSNDPVGYKQRELAWQQKLIQS</sequence>
<accession>A0AAV5A8A0</accession>
<dbReference type="Pfam" id="PF17784">
    <property type="entry name" value="Sulfotransfer_4"/>
    <property type="match status" value="1"/>
</dbReference>
<keyword evidence="2" id="KW-1185">Reference proteome</keyword>
<dbReference type="Gene3D" id="3.40.50.300">
    <property type="entry name" value="P-loop containing nucleotide triphosphate hydrolases"/>
    <property type="match status" value="1"/>
</dbReference>
<dbReference type="AlphaFoldDB" id="A0AAV5A8A0"/>
<dbReference type="InterPro" id="IPR040632">
    <property type="entry name" value="Sulfotransfer_4"/>
</dbReference>
<dbReference type="PANTHER" id="PTHR36978">
    <property type="entry name" value="P-LOOP CONTAINING NUCLEOTIDE TRIPHOSPHATE HYDROLASE"/>
    <property type="match status" value="1"/>
</dbReference>
<name>A0AAV5A8A0_9AGAM</name>
<protein>
    <submittedName>
        <fullName evidence="1">Uncharacterized protein</fullName>
    </submittedName>
</protein>
<dbReference type="InterPro" id="IPR027417">
    <property type="entry name" value="P-loop_NTPase"/>
</dbReference>
<organism evidence="1 2">
    <name type="scientific">Clathrus columnatus</name>
    <dbReference type="NCBI Taxonomy" id="1419009"/>
    <lineage>
        <taxon>Eukaryota</taxon>
        <taxon>Fungi</taxon>
        <taxon>Dikarya</taxon>
        <taxon>Basidiomycota</taxon>
        <taxon>Agaricomycotina</taxon>
        <taxon>Agaricomycetes</taxon>
        <taxon>Phallomycetidae</taxon>
        <taxon>Phallales</taxon>
        <taxon>Clathraceae</taxon>
        <taxon>Clathrus</taxon>
    </lineage>
</organism>